<evidence type="ECO:0000313" key="1">
    <source>
        <dbReference type="EMBL" id="KAF6149472.1"/>
    </source>
</evidence>
<sequence length="81" mass="9393">LSEASVTSNFRSTIPASWLRSSRCGAPSWPRLKILTSNIFLCSFHIVHGQTRDCVKVFRAHLGYYYYFLWNELILKQLSPL</sequence>
<name>A0A7J7M3P6_9MAGN</name>
<dbReference type="Proteomes" id="UP000541444">
    <property type="component" value="Unassembled WGS sequence"/>
</dbReference>
<evidence type="ECO:0000313" key="2">
    <source>
        <dbReference type="Proteomes" id="UP000541444"/>
    </source>
</evidence>
<dbReference type="AlphaFoldDB" id="A0A7J7M3P6"/>
<gene>
    <name evidence="1" type="ORF">GIB67_035005</name>
</gene>
<reference evidence="1 2" key="1">
    <citation type="journal article" date="2020" name="IScience">
        <title>Genome Sequencing of the Endangered Kingdonia uniflora (Circaeasteraceae, Ranunculales) Reveals Potential Mechanisms of Evolutionary Specialization.</title>
        <authorList>
            <person name="Sun Y."/>
            <person name="Deng T."/>
            <person name="Zhang A."/>
            <person name="Moore M.J."/>
            <person name="Landis J.B."/>
            <person name="Lin N."/>
            <person name="Zhang H."/>
            <person name="Zhang X."/>
            <person name="Huang J."/>
            <person name="Zhang X."/>
            <person name="Sun H."/>
            <person name="Wang H."/>
        </authorList>
    </citation>
    <scope>NUCLEOTIDE SEQUENCE [LARGE SCALE GENOMIC DNA]</scope>
    <source>
        <strain evidence="1">TB1705</strain>
        <tissue evidence="1">Leaf</tissue>
    </source>
</reference>
<keyword evidence="2" id="KW-1185">Reference proteome</keyword>
<dbReference type="EMBL" id="JACGCM010001795">
    <property type="protein sequence ID" value="KAF6149472.1"/>
    <property type="molecule type" value="Genomic_DNA"/>
</dbReference>
<accession>A0A7J7M3P6</accession>
<comment type="caution">
    <text evidence="1">The sequence shown here is derived from an EMBL/GenBank/DDBJ whole genome shotgun (WGS) entry which is preliminary data.</text>
</comment>
<feature type="non-terminal residue" evidence="1">
    <location>
        <position position="81"/>
    </location>
</feature>
<proteinExistence type="predicted"/>
<organism evidence="1 2">
    <name type="scientific">Kingdonia uniflora</name>
    <dbReference type="NCBI Taxonomy" id="39325"/>
    <lineage>
        <taxon>Eukaryota</taxon>
        <taxon>Viridiplantae</taxon>
        <taxon>Streptophyta</taxon>
        <taxon>Embryophyta</taxon>
        <taxon>Tracheophyta</taxon>
        <taxon>Spermatophyta</taxon>
        <taxon>Magnoliopsida</taxon>
        <taxon>Ranunculales</taxon>
        <taxon>Circaeasteraceae</taxon>
        <taxon>Kingdonia</taxon>
    </lineage>
</organism>
<protein>
    <submittedName>
        <fullName evidence="1">Uncharacterized protein</fullName>
    </submittedName>
</protein>